<evidence type="ECO:0000313" key="5">
    <source>
        <dbReference type="Proteomes" id="UP001139559"/>
    </source>
</evidence>
<comment type="similarity">
    <text evidence="2">Belongs to the ACC deaminase/D-cysteine desulfhydrase family.</text>
</comment>
<evidence type="ECO:0000256" key="2">
    <source>
        <dbReference type="ARBA" id="ARBA00008639"/>
    </source>
</evidence>
<proteinExistence type="inferred from homology"/>
<dbReference type="RefSeq" id="WP_248007353.1">
    <property type="nucleotide sequence ID" value="NZ_JAJHVV010000001.1"/>
</dbReference>
<dbReference type="PANTHER" id="PTHR43780">
    <property type="entry name" value="1-AMINOCYCLOPROPANE-1-CARBOXYLATE DEAMINASE-RELATED"/>
    <property type="match status" value="1"/>
</dbReference>
<dbReference type="SUPFAM" id="SSF53686">
    <property type="entry name" value="Tryptophan synthase beta subunit-like PLP-dependent enzymes"/>
    <property type="match status" value="1"/>
</dbReference>
<evidence type="ECO:0000313" key="4">
    <source>
        <dbReference type="EMBL" id="MCK6261902.1"/>
    </source>
</evidence>
<protein>
    <submittedName>
        <fullName evidence="4">1-aminocyclopropane-1-carboxylate deaminase/D-cysteine desulfhydrase</fullName>
    </submittedName>
</protein>
<dbReference type="InterPro" id="IPR027278">
    <property type="entry name" value="ACCD_DCysDesulf"/>
</dbReference>
<reference evidence="4" key="1">
    <citation type="submission" date="2021-11" db="EMBL/GenBank/DDBJ databases">
        <title>Vibrio ZSDE26 sp. nov. and Vibrio ZSDZ34 sp. nov., isolated from coastal seawater in Qingdao.</title>
        <authorList>
            <person name="Zhang P."/>
        </authorList>
    </citation>
    <scope>NUCLEOTIDE SEQUENCE</scope>
    <source>
        <strain evidence="4">ZSDE26</strain>
    </source>
</reference>
<evidence type="ECO:0000256" key="1">
    <source>
        <dbReference type="ARBA" id="ARBA00001933"/>
    </source>
</evidence>
<evidence type="ECO:0000256" key="3">
    <source>
        <dbReference type="ARBA" id="ARBA00022898"/>
    </source>
</evidence>
<comment type="cofactor">
    <cofactor evidence="1">
        <name>pyridoxal 5'-phosphate</name>
        <dbReference type="ChEBI" id="CHEBI:597326"/>
    </cofactor>
</comment>
<dbReference type="EMBL" id="JAJHVV010000001">
    <property type="protein sequence ID" value="MCK6261902.1"/>
    <property type="molecule type" value="Genomic_DNA"/>
</dbReference>
<dbReference type="PANTHER" id="PTHR43780:SF2">
    <property type="entry name" value="1-AMINOCYCLOPROPANE-1-CARBOXYLATE DEAMINASE-RELATED"/>
    <property type="match status" value="1"/>
</dbReference>
<keyword evidence="5" id="KW-1185">Reference proteome</keyword>
<dbReference type="GO" id="GO:0019148">
    <property type="term" value="F:D-cysteine desulfhydrase activity"/>
    <property type="evidence" value="ECO:0007669"/>
    <property type="project" value="TreeGrafter"/>
</dbReference>
<dbReference type="Gene3D" id="3.40.50.1100">
    <property type="match status" value="2"/>
</dbReference>
<organism evidence="4 5">
    <name type="scientific">Vibrio amylolyticus</name>
    <dbReference type="NCBI Taxonomy" id="2847292"/>
    <lineage>
        <taxon>Bacteria</taxon>
        <taxon>Pseudomonadati</taxon>
        <taxon>Pseudomonadota</taxon>
        <taxon>Gammaproteobacteria</taxon>
        <taxon>Vibrionales</taxon>
        <taxon>Vibrionaceae</taxon>
        <taxon>Vibrio</taxon>
    </lineage>
</organism>
<dbReference type="Proteomes" id="UP001139559">
    <property type="component" value="Unassembled WGS sequence"/>
</dbReference>
<dbReference type="AlphaFoldDB" id="A0A9X1XF51"/>
<comment type="caution">
    <text evidence="4">The sequence shown here is derived from an EMBL/GenBank/DDBJ whole genome shotgun (WGS) entry which is preliminary data.</text>
</comment>
<sequence length="302" mass="34849">MILNNSPVTQHRFQDIEFFLKRDDKLHSQFSGNKARKFKQLLNIENPEITTIIGYGSAQANSLYSLASLACIKGWQLEFYVDHIPNWLKEKPIGNYRGALDLGAKVIAVSELSLEPIHPKDFIETIRKPSNDCIRVPEGGRFSMAEFGVRELGEEILHWTKYESGQDFVVALPSGTGTTSLYLNKVLKPHGINVVTCPCVGGADYLTEQFNELDENSHPEILTLKDKHHFGRLYQEDYVIWKQLLEDTYVEFDLLYDPMMWRCLLEHKHYFEGKTLIYVHQGGILGNESMLPRYQRKWDQAH</sequence>
<keyword evidence="3" id="KW-0663">Pyridoxal phosphate</keyword>
<dbReference type="InterPro" id="IPR036052">
    <property type="entry name" value="TrpB-like_PALP_sf"/>
</dbReference>
<accession>A0A9X1XF51</accession>
<gene>
    <name evidence="4" type="ORF">KP803_01285</name>
</gene>
<name>A0A9X1XF51_9VIBR</name>